<organism evidence="2 3">
    <name type="scientific">Stylosanthes scabra</name>
    <dbReference type="NCBI Taxonomy" id="79078"/>
    <lineage>
        <taxon>Eukaryota</taxon>
        <taxon>Viridiplantae</taxon>
        <taxon>Streptophyta</taxon>
        <taxon>Embryophyta</taxon>
        <taxon>Tracheophyta</taxon>
        <taxon>Spermatophyta</taxon>
        <taxon>Magnoliopsida</taxon>
        <taxon>eudicotyledons</taxon>
        <taxon>Gunneridae</taxon>
        <taxon>Pentapetalae</taxon>
        <taxon>rosids</taxon>
        <taxon>fabids</taxon>
        <taxon>Fabales</taxon>
        <taxon>Fabaceae</taxon>
        <taxon>Papilionoideae</taxon>
        <taxon>50 kb inversion clade</taxon>
        <taxon>dalbergioids sensu lato</taxon>
        <taxon>Dalbergieae</taxon>
        <taxon>Pterocarpus clade</taxon>
        <taxon>Stylosanthes</taxon>
    </lineage>
</organism>
<reference evidence="2 3" key="1">
    <citation type="journal article" date="2023" name="Plants (Basel)">
        <title>Bridging the Gap: Combining Genomics and Transcriptomics Approaches to Understand Stylosanthes scabra, an Orphan Legume from the Brazilian Caatinga.</title>
        <authorList>
            <person name="Ferreira-Neto J.R.C."/>
            <person name="da Silva M.D."/>
            <person name="Binneck E."/>
            <person name="de Melo N.F."/>
            <person name="da Silva R.H."/>
            <person name="de Melo A.L.T.M."/>
            <person name="Pandolfi V."/>
            <person name="Bustamante F.O."/>
            <person name="Brasileiro-Vidal A.C."/>
            <person name="Benko-Iseppon A.M."/>
        </authorList>
    </citation>
    <scope>NUCLEOTIDE SEQUENCE [LARGE SCALE GENOMIC DNA]</scope>
    <source>
        <tissue evidence="2">Leaves</tissue>
    </source>
</reference>
<feature type="compositionally biased region" description="Acidic residues" evidence="1">
    <location>
        <begin position="36"/>
        <end position="45"/>
    </location>
</feature>
<gene>
    <name evidence="2" type="ORF">PIB30_015492</name>
</gene>
<feature type="compositionally biased region" description="Low complexity" evidence="1">
    <location>
        <begin position="116"/>
        <end position="151"/>
    </location>
</feature>
<accession>A0ABU6X8Y5</accession>
<evidence type="ECO:0000313" key="3">
    <source>
        <dbReference type="Proteomes" id="UP001341840"/>
    </source>
</evidence>
<keyword evidence="3" id="KW-1185">Reference proteome</keyword>
<name>A0ABU6X8Y5_9FABA</name>
<feature type="region of interest" description="Disordered" evidence="1">
    <location>
        <begin position="30"/>
        <end position="64"/>
    </location>
</feature>
<dbReference type="Proteomes" id="UP001341840">
    <property type="component" value="Unassembled WGS sequence"/>
</dbReference>
<feature type="compositionally biased region" description="Basic residues" evidence="1">
    <location>
        <begin position="50"/>
        <end position="64"/>
    </location>
</feature>
<feature type="region of interest" description="Disordered" evidence="1">
    <location>
        <begin position="107"/>
        <end position="151"/>
    </location>
</feature>
<evidence type="ECO:0000313" key="2">
    <source>
        <dbReference type="EMBL" id="MED6193058.1"/>
    </source>
</evidence>
<evidence type="ECO:0000256" key="1">
    <source>
        <dbReference type="SAM" id="MobiDB-lite"/>
    </source>
</evidence>
<proteinExistence type="predicted"/>
<dbReference type="EMBL" id="JASCZI010211491">
    <property type="protein sequence ID" value="MED6193058.1"/>
    <property type="molecule type" value="Genomic_DNA"/>
</dbReference>
<protein>
    <submittedName>
        <fullName evidence="2">Uncharacterized protein</fullName>
    </submittedName>
</protein>
<comment type="caution">
    <text evidence="2">The sequence shown here is derived from an EMBL/GenBank/DDBJ whole genome shotgun (WGS) entry which is preliminary data.</text>
</comment>
<sequence>MLPLKLVRSLVLGHTINHHPHLIHSHNEYYDSHQEQEEEQEEQEEDTTRTRRTRRRQRRRRRRRSKAAGLLFLPTREIVTDTYRLAAIARALGMDLFPTPSLSHIIFSNPPPPSPSSSTPFSSSSTPSSSLPSTTTTTTTTTSSVSCSSSSWPLQNDAVPIPFPSLASAPLTHLRYFVNLAAPFFKLVFFDGGAVAGDGGGGGGGGNWDCCSLSMYSRVTGERVEDMEGFCRVLAGKGWTFFKTQKRGQPNANAAADRGISGGGGSCEVYLFRKVDMNRVRVGWVGGGSGADGACRVRELRLPHLDFGNAPLRILQYILLMTDDIFCLA</sequence>